<proteinExistence type="predicted"/>
<reference evidence="1 2" key="1">
    <citation type="journal article" date="2016" name="Nat. Commun.">
        <title>Thousands of microbial genomes shed light on interconnected biogeochemical processes in an aquifer system.</title>
        <authorList>
            <person name="Anantharaman K."/>
            <person name="Brown C.T."/>
            <person name="Hug L.A."/>
            <person name="Sharon I."/>
            <person name="Castelle C.J."/>
            <person name="Probst A.J."/>
            <person name="Thomas B.C."/>
            <person name="Singh A."/>
            <person name="Wilkins M.J."/>
            <person name="Karaoz U."/>
            <person name="Brodie E.L."/>
            <person name="Williams K.H."/>
            <person name="Hubbard S.S."/>
            <person name="Banfield J.F."/>
        </authorList>
    </citation>
    <scope>NUCLEOTIDE SEQUENCE [LARGE SCALE GENOMIC DNA]</scope>
</reference>
<evidence type="ECO:0000313" key="2">
    <source>
        <dbReference type="Proteomes" id="UP000178370"/>
    </source>
</evidence>
<gene>
    <name evidence="1" type="ORF">A2763_00800</name>
</gene>
<dbReference type="EMBL" id="MFKV01000006">
    <property type="protein sequence ID" value="OGG50861.1"/>
    <property type="molecule type" value="Genomic_DNA"/>
</dbReference>
<protein>
    <recommendedName>
        <fullName evidence="3">ACT domain-containing protein</fullName>
    </recommendedName>
</protein>
<comment type="caution">
    <text evidence="1">The sequence shown here is derived from an EMBL/GenBank/DDBJ whole genome shotgun (WGS) entry which is preliminary data.</text>
</comment>
<accession>A0A1F6CPC4</accession>
<dbReference type="AlphaFoldDB" id="A0A1F6CPC4"/>
<evidence type="ECO:0000313" key="1">
    <source>
        <dbReference type="EMBL" id="OGG50861.1"/>
    </source>
</evidence>
<sequence length="94" mass="10276">MRVVKEVSKVDSTSQCTRLLVTVTGDFDKNGVRRIRYALGKFGSVEQILSFPRAGNLRAAAKFAVTTAHDAVEIETALRAIREVRTVTMGANHA</sequence>
<name>A0A1F6CPC4_9BACT</name>
<organism evidence="1 2">
    <name type="scientific">Candidatus Kaiserbacteria bacterium RIFCSPHIGHO2_01_FULL_54_36</name>
    <dbReference type="NCBI Taxonomy" id="1798482"/>
    <lineage>
        <taxon>Bacteria</taxon>
        <taxon>Candidatus Kaiseribacteriota</taxon>
    </lineage>
</organism>
<evidence type="ECO:0008006" key="3">
    <source>
        <dbReference type="Google" id="ProtNLM"/>
    </source>
</evidence>
<dbReference type="Proteomes" id="UP000178370">
    <property type="component" value="Unassembled WGS sequence"/>
</dbReference>